<dbReference type="Gene3D" id="2.30.42.10">
    <property type="match status" value="1"/>
</dbReference>
<keyword evidence="1" id="KW-0732">Signal</keyword>
<proteinExistence type="predicted"/>
<feature type="chain" id="PRO_5038758781" evidence="1">
    <location>
        <begin position="23"/>
        <end position="331"/>
    </location>
</feature>
<accession>A0A9D1KJL0</accession>
<dbReference type="InterPro" id="IPR009003">
    <property type="entry name" value="Peptidase_S1_PA"/>
</dbReference>
<reference evidence="3" key="1">
    <citation type="submission" date="2020-10" db="EMBL/GenBank/DDBJ databases">
        <authorList>
            <person name="Gilroy R."/>
        </authorList>
    </citation>
    <scope>NUCLEOTIDE SEQUENCE</scope>
    <source>
        <strain evidence="3">ChiW17-6978</strain>
    </source>
</reference>
<dbReference type="AlphaFoldDB" id="A0A9D1KJL0"/>
<dbReference type="InterPro" id="IPR008763">
    <property type="entry name" value="Peptidase_S55"/>
</dbReference>
<evidence type="ECO:0000313" key="3">
    <source>
        <dbReference type="EMBL" id="HIT49968.1"/>
    </source>
</evidence>
<dbReference type="SUPFAM" id="SSF50156">
    <property type="entry name" value="PDZ domain-like"/>
    <property type="match status" value="1"/>
</dbReference>
<evidence type="ECO:0000259" key="2">
    <source>
        <dbReference type="PROSITE" id="PS51494"/>
    </source>
</evidence>
<dbReference type="Pfam" id="PF05580">
    <property type="entry name" value="Peptidase_S55"/>
    <property type="match status" value="1"/>
</dbReference>
<comment type="caution">
    <text evidence="3">The sequence shown here is derived from an EMBL/GenBank/DDBJ whole genome shotgun (WGS) entry which is preliminary data.</text>
</comment>
<gene>
    <name evidence="3" type="ORF">IAD46_02970</name>
</gene>
<sequence>MKKFILFLIVFLACFRFFSAEAYEIDRDTEIYVGGQPIGIKLNNGVSIVGSYGVFCDGKLYKPWEDAGLLEGDKITSLNGMAITDIKSLLKALKTTQGNEVEIKYIRSGKEKTSRIQPVFSEDAYSLGLYVKDCILGVGTMTYYIEEIHTFGSLGHSITNDSYYSGEIYEAKVTDIVKPSRGEAGEKKATIDSGVIGHVEKNTDTGVHGTTNSKFDPSNMTLLGFKTREEVRLGDAEIWTCISGTKVEKFSISITKLEQQSSKQIKGISFEVTDEELLEKTGGIIQGMSGSPIVQDNKIIGAVTHVLLNNSKKGYGIYLEFMLEDMGITVK</sequence>
<dbReference type="PROSITE" id="PS51494">
    <property type="entry name" value="SPOIVB"/>
    <property type="match status" value="1"/>
</dbReference>
<evidence type="ECO:0000313" key="4">
    <source>
        <dbReference type="Proteomes" id="UP000886758"/>
    </source>
</evidence>
<dbReference type="EMBL" id="DVLF01000094">
    <property type="protein sequence ID" value="HIT49968.1"/>
    <property type="molecule type" value="Genomic_DNA"/>
</dbReference>
<dbReference type="Proteomes" id="UP000886758">
    <property type="component" value="Unassembled WGS sequence"/>
</dbReference>
<organism evidence="3 4">
    <name type="scientific">Candidatus Pelethenecus faecipullorum</name>
    <dbReference type="NCBI Taxonomy" id="2840900"/>
    <lineage>
        <taxon>Bacteria</taxon>
        <taxon>Bacillati</taxon>
        <taxon>Mycoplasmatota</taxon>
        <taxon>Mollicutes</taxon>
        <taxon>Candidatus Pelethenecus</taxon>
    </lineage>
</organism>
<dbReference type="InterPro" id="IPR001478">
    <property type="entry name" value="PDZ"/>
</dbReference>
<name>A0A9D1KJL0_9MOLU</name>
<reference evidence="3" key="2">
    <citation type="journal article" date="2021" name="PeerJ">
        <title>Extensive microbial diversity within the chicken gut microbiome revealed by metagenomics and culture.</title>
        <authorList>
            <person name="Gilroy R."/>
            <person name="Ravi A."/>
            <person name="Getino M."/>
            <person name="Pursley I."/>
            <person name="Horton D.L."/>
            <person name="Alikhan N.F."/>
            <person name="Baker D."/>
            <person name="Gharbi K."/>
            <person name="Hall N."/>
            <person name="Watson M."/>
            <person name="Adriaenssens E.M."/>
            <person name="Foster-Nyarko E."/>
            <person name="Jarju S."/>
            <person name="Secka A."/>
            <person name="Antonio M."/>
            <person name="Oren A."/>
            <person name="Chaudhuri R.R."/>
            <person name="La Ragione R."/>
            <person name="Hildebrand F."/>
            <person name="Pallen M.J."/>
        </authorList>
    </citation>
    <scope>NUCLEOTIDE SEQUENCE</scope>
    <source>
        <strain evidence="3">ChiW17-6978</strain>
    </source>
</reference>
<dbReference type="InterPro" id="IPR036034">
    <property type="entry name" value="PDZ_sf"/>
</dbReference>
<dbReference type="Pfam" id="PF13180">
    <property type="entry name" value="PDZ_2"/>
    <property type="match status" value="1"/>
</dbReference>
<evidence type="ECO:0000256" key="1">
    <source>
        <dbReference type="SAM" id="SignalP"/>
    </source>
</evidence>
<protein>
    <submittedName>
        <fullName evidence="3">PDZ domain-containing protein</fullName>
    </submittedName>
</protein>
<feature type="domain" description="Peptidase S55" evidence="2">
    <location>
        <begin position="110"/>
        <end position="331"/>
    </location>
</feature>
<feature type="signal peptide" evidence="1">
    <location>
        <begin position="1"/>
        <end position="22"/>
    </location>
</feature>
<dbReference type="SUPFAM" id="SSF50494">
    <property type="entry name" value="Trypsin-like serine proteases"/>
    <property type="match status" value="1"/>
</dbReference>